<feature type="transmembrane region" description="Helical" evidence="2">
    <location>
        <begin position="32"/>
        <end position="50"/>
    </location>
</feature>
<evidence type="ECO:0000313" key="3">
    <source>
        <dbReference type="EMBL" id="GGK46806.1"/>
    </source>
</evidence>
<evidence type="ECO:0000313" key="4">
    <source>
        <dbReference type="Proteomes" id="UP000612956"/>
    </source>
</evidence>
<evidence type="ECO:0000256" key="2">
    <source>
        <dbReference type="SAM" id="Phobius"/>
    </source>
</evidence>
<dbReference type="AlphaFoldDB" id="A0A917V793"/>
<keyword evidence="4" id="KW-1185">Reference proteome</keyword>
<feature type="region of interest" description="Disordered" evidence="1">
    <location>
        <begin position="1"/>
        <end position="23"/>
    </location>
</feature>
<dbReference type="EMBL" id="BMMW01000002">
    <property type="protein sequence ID" value="GGK46806.1"/>
    <property type="molecule type" value="Genomic_DNA"/>
</dbReference>
<name>A0A917V793_9NOCA</name>
<feature type="transmembrane region" description="Helical" evidence="2">
    <location>
        <begin position="56"/>
        <end position="74"/>
    </location>
</feature>
<protein>
    <submittedName>
        <fullName evidence="3">Uncharacterized protein</fullName>
    </submittedName>
</protein>
<dbReference type="Proteomes" id="UP000612956">
    <property type="component" value="Unassembled WGS sequence"/>
</dbReference>
<proteinExistence type="predicted"/>
<keyword evidence="2" id="KW-0472">Membrane</keyword>
<reference evidence="3" key="2">
    <citation type="submission" date="2020-09" db="EMBL/GenBank/DDBJ databases">
        <authorList>
            <person name="Sun Q."/>
            <person name="Zhou Y."/>
        </authorList>
    </citation>
    <scope>NUCLEOTIDE SEQUENCE</scope>
    <source>
        <strain evidence="3">CGMCC 4.7278</strain>
    </source>
</reference>
<reference evidence="3" key="1">
    <citation type="journal article" date="2014" name="Int. J. Syst. Evol. Microbiol.">
        <title>Complete genome sequence of Corynebacterium casei LMG S-19264T (=DSM 44701T), isolated from a smear-ripened cheese.</title>
        <authorList>
            <consortium name="US DOE Joint Genome Institute (JGI-PGF)"/>
            <person name="Walter F."/>
            <person name="Albersmeier A."/>
            <person name="Kalinowski J."/>
            <person name="Ruckert C."/>
        </authorList>
    </citation>
    <scope>NUCLEOTIDE SEQUENCE</scope>
    <source>
        <strain evidence="3">CGMCC 4.7278</strain>
    </source>
</reference>
<accession>A0A917V793</accession>
<evidence type="ECO:0000256" key="1">
    <source>
        <dbReference type="SAM" id="MobiDB-lite"/>
    </source>
</evidence>
<comment type="caution">
    <text evidence="3">The sequence shown here is derived from an EMBL/GenBank/DDBJ whole genome shotgun (WGS) entry which is preliminary data.</text>
</comment>
<sequence length="84" mass="8691">MGAFSTPHLETEAAEENSAPSTQRPYAAVSRWLGWLLFVGGLVGAGIGIADLHVEIAVAGLILACTAGLTLLKLRTDRTTAITG</sequence>
<keyword evidence="2" id="KW-0812">Transmembrane</keyword>
<dbReference type="RefSeq" id="WP_188829618.1">
    <property type="nucleotide sequence ID" value="NZ_BMMW01000002.1"/>
</dbReference>
<gene>
    <name evidence="3" type="ORF">GCM10011591_17690</name>
</gene>
<keyword evidence="2" id="KW-1133">Transmembrane helix</keyword>
<organism evidence="3 4">
    <name type="scientific">Nocardia camponoti</name>
    <dbReference type="NCBI Taxonomy" id="1616106"/>
    <lineage>
        <taxon>Bacteria</taxon>
        <taxon>Bacillati</taxon>
        <taxon>Actinomycetota</taxon>
        <taxon>Actinomycetes</taxon>
        <taxon>Mycobacteriales</taxon>
        <taxon>Nocardiaceae</taxon>
        <taxon>Nocardia</taxon>
    </lineage>
</organism>